<evidence type="ECO:0000256" key="5">
    <source>
        <dbReference type="ARBA" id="ARBA00023244"/>
    </source>
</evidence>
<accession>D4H1Y3</accession>
<keyword evidence="5" id="KW-0627">Porphyrin biosynthesis</keyword>
<dbReference type="PaxDb" id="522772-Dacet_0155"/>
<keyword evidence="4" id="KW-0520">NAD</keyword>
<dbReference type="Gene3D" id="3.30.160.110">
    <property type="entry name" value="Siroheme synthase, domain 2"/>
    <property type="match status" value="1"/>
</dbReference>
<dbReference type="GO" id="GO:0004325">
    <property type="term" value="F:ferrochelatase activity"/>
    <property type="evidence" value="ECO:0007669"/>
    <property type="project" value="InterPro"/>
</dbReference>
<name>D4H1Y3_DENA2</name>
<evidence type="ECO:0000256" key="1">
    <source>
        <dbReference type="ARBA" id="ARBA00005010"/>
    </source>
</evidence>
<dbReference type="PANTHER" id="PTHR35330">
    <property type="entry name" value="SIROHEME BIOSYNTHESIS PROTEIN MET8"/>
    <property type="match status" value="1"/>
</dbReference>
<dbReference type="InterPro" id="IPR036291">
    <property type="entry name" value="NAD(P)-bd_dom_sf"/>
</dbReference>
<dbReference type="UniPathway" id="UPA00262">
    <property type="reaction ID" value="UER00222"/>
</dbReference>
<evidence type="ECO:0000256" key="6">
    <source>
        <dbReference type="ARBA" id="ARBA00047561"/>
    </source>
</evidence>
<evidence type="ECO:0000313" key="7">
    <source>
        <dbReference type="EMBL" id="ADD66960.1"/>
    </source>
</evidence>
<keyword evidence="3" id="KW-0560">Oxidoreductase</keyword>
<dbReference type="RefSeq" id="WP_013009508.1">
    <property type="nucleotide sequence ID" value="NC_013943.1"/>
</dbReference>
<dbReference type="KEGG" id="dap:Dacet_0155"/>
<dbReference type="STRING" id="522772.Dacet_0155"/>
<dbReference type="Pfam" id="PF13241">
    <property type="entry name" value="NAD_binding_7"/>
    <property type="match status" value="1"/>
</dbReference>
<comment type="catalytic activity">
    <reaction evidence="6">
        <text>precorrin-2 + NAD(+) = sirohydrochlorin + NADH + 2 H(+)</text>
        <dbReference type="Rhea" id="RHEA:15613"/>
        <dbReference type="ChEBI" id="CHEBI:15378"/>
        <dbReference type="ChEBI" id="CHEBI:57540"/>
        <dbReference type="ChEBI" id="CHEBI:57945"/>
        <dbReference type="ChEBI" id="CHEBI:58351"/>
        <dbReference type="ChEBI" id="CHEBI:58827"/>
        <dbReference type="EC" id="1.3.1.76"/>
    </reaction>
</comment>
<evidence type="ECO:0000256" key="2">
    <source>
        <dbReference type="ARBA" id="ARBA00012400"/>
    </source>
</evidence>
<proteinExistence type="predicted"/>
<dbReference type="Gene3D" id="3.40.50.720">
    <property type="entry name" value="NAD(P)-binding Rossmann-like Domain"/>
    <property type="match status" value="2"/>
</dbReference>
<sequence length="150" mass="16755">MITRYPILMKMQGKQLLFVGGGAVAERKINSLLACDPAITVLSPEITEKLQSLAQLGVIKWTTELPTETFDYVFIATNEREINKEVYEFYKGKALINIADDPEACDFHLPATIIHGDVVISISTDGTDPSKSKRIREKLEEWISQGGLEQ</sequence>
<dbReference type="SUPFAM" id="SSF75615">
    <property type="entry name" value="Siroheme synthase middle domains-like"/>
    <property type="match status" value="1"/>
</dbReference>
<gene>
    <name evidence="7" type="ordered locus">Dacet_0155</name>
</gene>
<dbReference type="NCBIfam" id="TIGR01470">
    <property type="entry name" value="cysG_Nterm"/>
    <property type="match status" value="1"/>
</dbReference>
<dbReference type="EC" id="1.3.1.76" evidence="2"/>
<dbReference type="GO" id="GO:0043115">
    <property type="term" value="F:precorrin-2 dehydrogenase activity"/>
    <property type="evidence" value="ECO:0007669"/>
    <property type="project" value="UniProtKB-EC"/>
</dbReference>
<evidence type="ECO:0000256" key="4">
    <source>
        <dbReference type="ARBA" id="ARBA00023027"/>
    </source>
</evidence>
<keyword evidence="8" id="KW-1185">Reference proteome</keyword>
<protein>
    <recommendedName>
        <fullName evidence="2">precorrin-2 dehydrogenase</fullName>
        <ecNumber evidence="2">1.3.1.76</ecNumber>
    </recommendedName>
</protein>
<dbReference type="AlphaFoldDB" id="D4H1Y3"/>
<dbReference type="Proteomes" id="UP000002012">
    <property type="component" value="Chromosome"/>
</dbReference>
<dbReference type="SUPFAM" id="SSF51735">
    <property type="entry name" value="NAD(P)-binding Rossmann-fold domains"/>
    <property type="match status" value="1"/>
</dbReference>
<dbReference type="InterPro" id="IPR028161">
    <property type="entry name" value="Met8-like"/>
</dbReference>
<evidence type="ECO:0000313" key="8">
    <source>
        <dbReference type="Proteomes" id="UP000002012"/>
    </source>
</evidence>
<dbReference type="HOGENOM" id="CLU_011276_8_3_0"/>
<dbReference type="eggNOG" id="COG1648">
    <property type="taxonomic scope" value="Bacteria"/>
</dbReference>
<comment type="pathway">
    <text evidence="1">Porphyrin-containing compound metabolism; siroheme biosynthesis; sirohydrochlorin from precorrin-2: step 1/1.</text>
</comment>
<dbReference type="OrthoDB" id="9815856at2"/>
<dbReference type="InParanoid" id="D4H1Y3"/>
<reference evidence="7 8" key="1">
    <citation type="journal article" date="2010" name="Stand. Genomic Sci.">
        <title>Complete genome sequence of Denitrovibrio acetiphilus type strain (N2460).</title>
        <authorList>
            <person name="Kiss H."/>
            <person name="Lang E."/>
            <person name="Lapidus A."/>
            <person name="Copeland A."/>
            <person name="Nolan M."/>
            <person name="Glavina Del Rio T."/>
            <person name="Chen F."/>
            <person name="Lucas S."/>
            <person name="Tice H."/>
            <person name="Cheng J.F."/>
            <person name="Han C."/>
            <person name="Goodwin L."/>
            <person name="Pitluck S."/>
            <person name="Liolios K."/>
            <person name="Pati A."/>
            <person name="Ivanova N."/>
            <person name="Mavromatis K."/>
            <person name="Chen A."/>
            <person name="Palaniappan K."/>
            <person name="Land M."/>
            <person name="Hauser L."/>
            <person name="Chang Y.J."/>
            <person name="Jeffries C.D."/>
            <person name="Detter J.C."/>
            <person name="Brettin T."/>
            <person name="Spring S."/>
            <person name="Rohde M."/>
            <person name="Goker M."/>
            <person name="Woyke T."/>
            <person name="Bristow J."/>
            <person name="Eisen J.A."/>
            <person name="Markowitz V."/>
            <person name="Hugenholtz P."/>
            <person name="Kyrpides N.C."/>
            <person name="Klenk H.P."/>
        </authorList>
    </citation>
    <scope>NUCLEOTIDE SEQUENCE [LARGE SCALE GENOMIC DNA]</scope>
    <source>
        <strain evidence="8">DSM 12809 / NBRC 114555 / N2460</strain>
    </source>
</reference>
<dbReference type="InterPro" id="IPR006367">
    <property type="entry name" value="Sirohaem_synthase_N"/>
</dbReference>
<dbReference type="PANTHER" id="PTHR35330:SF1">
    <property type="entry name" value="SIROHEME BIOSYNTHESIS PROTEIN MET8"/>
    <property type="match status" value="1"/>
</dbReference>
<dbReference type="GO" id="GO:0019354">
    <property type="term" value="P:siroheme biosynthetic process"/>
    <property type="evidence" value="ECO:0007669"/>
    <property type="project" value="UniProtKB-UniPathway"/>
</dbReference>
<dbReference type="EMBL" id="CP001968">
    <property type="protein sequence ID" value="ADD66960.1"/>
    <property type="molecule type" value="Genomic_DNA"/>
</dbReference>
<organism evidence="7 8">
    <name type="scientific">Denitrovibrio acetiphilus (strain DSM 12809 / NBRC 114555 / N2460)</name>
    <dbReference type="NCBI Taxonomy" id="522772"/>
    <lineage>
        <taxon>Bacteria</taxon>
        <taxon>Pseudomonadati</taxon>
        <taxon>Deferribacterota</taxon>
        <taxon>Deferribacteres</taxon>
        <taxon>Deferribacterales</taxon>
        <taxon>Geovibrionaceae</taxon>
        <taxon>Denitrovibrio</taxon>
    </lineage>
</organism>
<evidence type="ECO:0000256" key="3">
    <source>
        <dbReference type="ARBA" id="ARBA00023002"/>
    </source>
</evidence>